<gene>
    <name evidence="2" type="ORF">C1752_16679</name>
</gene>
<sequence length="60" mass="6968">MKAKEGRGNYSRRTFAPPRTTDPDETRQQWNQRNTEARAVAARERAQERQGEASEEEKSC</sequence>
<keyword evidence="3" id="KW-1185">Reference proteome</keyword>
<comment type="caution">
    <text evidence="2">The sequence shown here is derived from an EMBL/GenBank/DDBJ whole genome shotgun (WGS) entry which is preliminary data.</text>
</comment>
<dbReference type="Proteomes" id="UP000248857">
    <property type="component" value="Unassembled WGS sequence"/>
</dbReference>
<feature type="compositionally biased region" description="Basic and acidic residues" evidence="1">
    <location>
        <begin position="41"/>
        <end position="60"/>
    </location>
</feature>
<dbReference type="AlphaFoldDB" id="A0A2W1JEP6"/>
<feature type="region of interest" description="Disordered" evidence="1">
    <location>
        <begin position="1"/>
        <end position="60"/>
    </location>
</feature>
<protein>
    <submittedName>
        <fullName evidence="2">Uncharacterized protein</fullName>
    </submittedName>
</protein>
<evidence type="ECO:0000256" key="1">
    <source>
        <dbReference type="SAM" id="MobiDB-lite"/>
    </source>
</evidence>
<organism evidence="2 3">
    <name type="scientific">Acaryochloris thomasi RCC1774</name>
    <dbReference type="NCBI Taxonomy" id="1764569"/>
    <lineage>
        <taxon>Bacteria</taxon>
        <taxon>Bacillati</taxon>
        <taxon>Cyanobacteriota</taxon>
        <taxon>Cyanophyceae</taxon>
        <taxon>Acaryochloridales</taxon>
        <taxon>Acaryochloridaceae</taxon>
        <taxon>Acaryochloris</taxon>
        <taxon>Acaryochloris thomasi</taxon>
    </lineage>
</organism>
<evidence type="ECO:0000313" key="2">
    <source>
        <dbReference type="EMBL" id="PZD70215.1"/>
    </source>
</evidence>
<name>A0A2W1JEP6_9CYAN</name>
<reference evidence="2 3" key="1">
    <citation type="journal article" date="2018" name="Sci. Rep.">
        <title>A novel species of the marine cyanobacterium Acaryochloris with a unique pigment content and lifestyle.</title>
        <authorList>
            <person name="Partensky F."/>
            <person name="Six C."/>
            <person name="Ratin M."/>
            <person name="Garczarek L."/>
            <person name="Vaulot D."/>
            <person name="Probert I."/>
            <person name="Calteau A."/>
            <person name="Gourvil P."/>
            <person name="Marie D."/>
            <person name="Grebert T."/>
            <person name="Bouchier C."/>
            <person name="Le Panse S."/>
            <person name="Gachenot M."/>
            <person name="Rodriguez F."/>
            <person name="Garrido J.L."/>
        </authorList>
    </citation>
    <scope>NUCLEOTIDE SEQUENCE [LARGE SCALE GENOMIC DNA]</scope>
    <source>
        <strain evidence="2 3">RCC1774</strain>
    </source>
</reference>
<proteinExistence type="predicted"/>
<dbReference type="RefSeq" id="WP_110989240.1">
    <property type="nucleotide sequence ID" value="NZ_CAWNWM010000050.1"/>
</dbReference>
<dbReference type="EMBL" id="PQWO01000050">
    <property type="protein sequence ID" value="PZD70215.1"/>
    <property type="molecule type" value="Genomic_DNA"/>
</dbReference>
<evidence type="ECO:0000313" key="3">
    <source>
        <dbReference type="Proteomes" id="UP000248857"/>
    </source>
</evidence>
<accession>A0A2W1JEP6</accession>